<name>A0A6A9JW63_PSEAI</name>
<evidence type="ECO:0000313" key="3">
    <source>
        <dbReference type="EMBL" id="MUI57109.1"/>
    </source>
</evidence>
<dbReference type="RefSeq" id="WP_083556711.1">
    <property type="nucleotide sequence ID" value="NZ_CAWOKN010000001.1"/>
</dbReference>
<evidence type="ECO:0000256" key="1">
    <source>
        <dbReference type="ARBA" id="ARBA00022519"/>
    </source>
</evidence>
<accession>A0A6A9JW63</accession>
<dbReference type="CDD" id="cd00761">
    <property type="entry name" value="Glyco_tranf_GTA_type"/>
    <property type="match status" value="1"/>
</dbReference>
<gene>
    <name evidence="3" type="ORF">GNQ20_04790</name>
</gene>
<organism evidence="3">
    <name type="scientific">Pseudomonas aeruginosa</name>
    <dbReference type="NCBI Taxonomy" id="287"/>
    <lineage>
        <taxon>Bacteria</taxon>
        <taxon>Pseudomonadati</taxon>
        <taxon>Pseudomonadota</taxon>
        <taxon>Gammaproteobacteria</taxon>
        <taxon>Pseudomonadales</taxon>
        <taxon>Pseudomonadaceae</taxon>
        <taxon>Pseudomonas</taxon>
    </lineage>
</organism>
<dbReference type="PANTHER" id="PTHR22916">
    <property type="entry name" value="GLYCOSYLTRANSFERASE"/>
    <property type="match status" value="1"/>
</dbReference>
<protein>
    <submittedName>
        <fullName evidence="3">Glycosyltransferase</fullName>
    </submittedName>
</protein>
<keyword evidence="1" id="KW-1003">Cell membrane</keyword>
<keyword evidence="1" id="KW-0997">Cell inner membrane</keyword>
<dbReference type="GO" id="GO:0016758">
    <property type="term" value="F:hexosyltransferase activity"/>
    <property type="evidence" value="ECO:0007669"/>
    <property type="project" value="UniProtKB-ARBA"/>
</dbReference>
<dbReference type="Gene3D" id="3.90.550.10">
    <property type="entry name" value="Spore Coat Polysaccharide Biosynthesis Protein SpsA, Chain A"/>
    <property type="match status" value="1"/>
</dbReference>
<keyword evidence="1" id="KW-0472">Membrane</keyword>
<dbReference type="PANTHER" id="PTHR22916:SF3">
    <property type="entry name" value="UDP-GLCNAC:BETAGAL BETA-1,3-N-ACETYLGLUCOSAMINYLTRANSFERASE-LIKE PROTEIN 1"/>
    <property type="match status" value="1"/>
</dbReference>
<dbReference type="Pfam" id="PF00535">
    <property type="entry name" value="Glycos_transf_2"/>
    <property type="match status" value="1"/>
</dbReference>
<dbReference type="SUPFAM" id="SSF53448">
    <property type="entry name" value="Nucleotide-diphospho-sugar transferases"/>
    <property type="match status" value="1"/>
</dbReference>
<comment type="caution">
    <text evidence="3">The sequence shown here is derived from an EMBL/GenBank/DDBJ whole genome shotgun (WGS) entry which is preliminary data.</text>
</comment>
<evidence type="ECO:0000259" key="2">
    <source>
        <dbReference type="Pfam" id="PF00535"/>
    </source>
</evidence>
<proteinExistence type="predicted"/>
<sequence length="264" mass="30239">MTLWNEGLVSIITPSYNAEKLIGRTIQSVLDQTFDNWEMIIVDDCSKDSTRSVVAAYAEKDSRIRLVGLEKNNGAPAAPRNIGVQHASGDWIAFLDADDIWHPRKLELQLAALKSTRARFSCTQMVDFFDDKEIVFESVKTVPQQIVDFSQQRIKGRIPTSSVLLDKELIVAFPFNVDIRYKAVEDYHCWLRILSSETKCLKLNAPLLYYRRVVGQISGSKKYMLERMFMLHREYPGGSILKATFYTLTHALGGFYYRILRKGL</sequence>
<reference evidence="3" key="1">
    <citation type="submission" date="2019-11" db="EMBL/GenBank/DDBJ databases">
        <title>Genomes of ocular Pseudomonas aeruginosa isolates.</title>
        <authorList>
            <person name="Khan M."/>
            <person name="Rice S.A."/>
            <person name="Willcox M.D.P."/>
            <person name="Stapleton F."/>
        </authorList>
    </citation>
    <scope>NUCLEOTIDE SEQUENCE</scope>
    <source>
        <strain evidence="3">PA206</strain>
    </source>
</reference>
<dbReference type="InterPro" id="IPR001173">
    <property type="entry name" value="Glyco_trans_2-like"/>
</dbReference>
<keyword evidence="3" id="KW-0808">Transferase</keyword>
<dbReference type="AlphaFoldDB" id="A0A6A9JW63"/>
<dbReference type="InterPro" id="IPR029044">
    <property type="entry name" value="Nucleotide-diphossugar_trans"/>
</dbReference>
<dbReference type="EMBL" id="WOAJ01000001">
    <property type="protein sequence ID" value="MUI57109.1"/>
    <property type="molecule type" value="Genomic_DNA"/>
</dbReference>
<feature type="domain" description="Glycosyltransferase 2-like" evidence="2">
    <location>
        <begin position="10"/>
        <end position="133"/>
    </location>
</feature>